<comment type="caution">
    <text evidence="10">The sequence shown here is derived from an EMBL/GenBank/DDBJ whole genome shotgun (WGS) entry which is preliminary data.</text>
</comment>
<protein>
    <recommendedName>
        <fullName evidence="9">Protein kinase domain-containing protein</fullName>
    </recommendedName>
</protein>
<dbReference type="AlphaFoldDB" id="A0A8T2RL35"/>
<evidence type="ECO:0000313" key="11">
    <source>
        <dbReference type="Proteomes" id="UP000825935"/>
    </source>
</evidence>
<evidence type="ECO:0000259" key="9">
    <source>
        <dbReference type="PROSITE" id="PS50011"/>
    </source>
</evidence>
<dbReference type="InterPro" id="IPR008271">
    <property type="entry name" value="Ser/Thr_kinase_AS"/>
</dbReference>
<evidence type="ECO:0000256" key="7">
    <source>
        <dbReference type="RuleBase" id="RU000304"/>
    </source>
</evidence>
<gene>
    <name evidence="10" type="ORF">KP509_26G033200</name>
</gene>
<proteinExistence type="inferred from homology"/>
<evidence type="ECO:0000256" key="8">
    <source>
        <dbReference type="SAM" id="MobiDB-lite"/>
    </source>
</evidence>
<dbReference type="InterPro" id="IPR017441">
    <property type="entry name" value="Protein_kinase_ATP_BS"/>
</dbReference>
<dbReference type="EMBL" id="CM035431">
    <property type="protein sequence ID" value="KAH7296661.1"/>
    <property type="molecule type" value="Genomic_DNA"/>
</dbReference>
<keyword evidence="4" id="KW-0418">Kinase</keyword>
<dbReference type="OMA" id="DANTHIN"/>
<dbReference type="InterPro" id="IPR001245">
    <property type="entry name" value="Ser-Thr/Tyr_kinase_cat_dom"/>
</dbReference>
<dbReference type="GO" id="GO:0005524">
    <property type="term" value="F:ATP binding"/>
    <property type="evidence" value="ECO:0007669"/>
    <property type="project" value="UniProtKB-UniRule"/>
</dbReference>
<dbReference type="PANTHER" id="PTHR47973">
    <property type="entry name" value="CYSTEINE-RICH RECEPTOR-LIKE PROTEIN KINASE 3"/>
    <property type="match status" value="1"/>
</dbReference>
<dbReference type="PROSITE" id="PS00107">
    <property type="entry name" value="PROTEIN_KINASE_ATP"/>
    <property type="match status" value="1"/>
</dbReference>
<keyword evidence="5 6" id="KW-0067">ATP-binding</keyword>
<dbReference type="InterPro" id="IPR011009">
    <property type="entry name" value="Kinase-like_dom_sf"/>
</dbReference>
<evidence type="ECO:0000256" key="2">
    <source>
        <dbReference type="ARBA" id="ARBA00022679"/>
    </source>
</evidence>
<dbReference type="InterPro" id="IPR000719">
    <property type="entry name" value="Prot_kinase_dom"/>
</dbReference>
<dbReference type="Proteomes" id="UP000825935">
    <property type="component" value="Chromosome 26"/>
</dbReference>
<accession>A0A8T2RL35</accession>
<keyword evidence="3 6" id="KW-0547">Nucleotide-binding</keyword>
<dbReference type="SUPFAM" id="SSF56112">
    <property type="entry name" value="Protein kinase-like (PK-like)"/>
    <property type="match status" value="1"/>
</dbReference>
<dbReference type="SMART" id="SM00220">
    <property type="entry name" value="S_TKc"/>
    <property type="match status" value="1"/>
</dbReference>
<comment type="similarity">
    <text evidence="7">Belongs to the protein kinase superfamily.</text>
</comment>
<dbReference type="Pfam" id="PF07714">
    <property type="entry name" value="PK_Tyr_Ser-Thr"/>
    <property type="match status" value="1"/>
</dbReference>
<feature type="domain" description="Protein kinase" evidence="9">
    <location>
        <begin position="59"/>
        <end position="332"/>
    </location>
</feature>
<dbReference type="FunFam" id="1.10.510.10:FF:000336">
    <property type="entry name" value="Cysteine-rich receptor-like protein kinase 2"/>
    <property type="match status" value="1"/>
</dbReference>
<sequence length="382" mass="42936">MLKLFTCCLSPHCQEQQQQAHSVSITTTERSFFEDIIGSKGGLFRIFRLAELKDATDNFRSRNILGRGAFGEVFKGVLTDGTQVAVKKLSVQSHQGKRQFRTEVTLLSTLRHVNLVRLLGCCAEQSERLLVYEYHLNGSLDQTLFKTGSKNLGWPLRREIIIGAAKGLQYLHEDSRHHIIHRDIKASNILLDEKFHARISDFGLARLLDMSQTHLSTGVAGTFGYLAPEYASSGNLTDKADVYSFGIVMLEVVSGRKNYNPNVRPEDQLLLKVAWRLYTQGKLLDLVDRRMGDQYVPWEAARILHVALLCTQAAQSLRPSMSKVVYLLHGRSEISEVPTKPPSVFVESFEMQPHKPQSRKRPSVTLTSSSNASMVSSIFSET</sequence>
<dbReference type="Gene3D" id="3.30.200.20">
    <property type="entry name" value="Phosphorylase Kinase, domain 1"/>
    <property type="match status" value="1"/>
</dbReference>
<evidence type="ECO:0000256" key="4">
    <source>
        <dbReference type="ARBA" id="ARBA00022777"/>
    </source>
</evidence>
<feature type="compositionally biased region" description="Polar residues" evidence="8">
    <location>
        <begin position="364"/>
        <end position="382"/>
    </location>
</feature>
<evidence type="ECO:0000256" key="1">
    <source>
        <dbReference type="ARBA" id="ARBA00022527"/>
    </source>
</evidence>
<dbReference type="PROSITE" id="PS00108">
    <property type="entry name" value="PROTEIN_KINASE_ST"/>
    <property type="match status" value="1"/>
</dbReference>
<dbReference type="CDD" id="cd14066">
    <property type="entry name" value="STKc_IRAK"/>
    <property type="match status" value="1"/>
</dbReference>
<dbReference type="OrthoDB" id="4062651at2759"/>
<feature type="region of interest" description="Disordered" evidence="8">
    <location>
        <begin position="350"/>
        <end position="382"/>
    </location>
</feature>
<dbReference type="InterPro" id="IPR052059">
    <property type="entry name" value="CR_Ser/Thr_kinase"/>
</dbReference>
<evidence type="ECO:0000256" key="5">
    <source>
        <dbReference type="ARBA" id="ARBA00022840"/>
    </source>
</evidence>
<dbReference type="FunFam" id="3.30.200.20:FF:000162">
    <property type="entry name" value="Adenine nucleotide alpha hydrolase-like domain kinase"/>
    <property type="match status" value="1"/>
</dbReference>
<keyword evidence="11" id="KW-1185">Reference proteome</keyword>
<name>A0A8T2RL35_CERRI</name>
<evidence type="ECO:0000256" key="3">
    <source>
        <dbReference type="ARBA" id="ARBA00022741"/>
    </source>
</evidence>
<dbReference type="GO" id="GO:0004674">
    <property type="term" value="F:protein serine/threonine kinase activity"/>
    <property type="evidence" value="ECO:0007669"/>
    <property type="project" value="UniProtKB-KW"/>
</dbReference>
<organism evidence="10 11">
    <name type="scientific">Ceratopteris richardii</name>
    <name type="common">Triangle waterfern</name>
    <dbReference type="NCBI Taxonomy" id="49495"/>
    <lineage>
        <taxon>Eukaryota</taxon>
        <taxon>Viridiplantae</taxon>
        <taxon>Streptophyta</taxon>
        <taxon>Embryophyta</taxon>
        <taxon>Tracheophyta</taxon>
        <taxon>Polypodiopsida</taxon>
        <taxon>Polypodiidae</taxon>
        <taxon>Polypodiales</taxon>
        <taxon>Pteridineae</taxon>
        <taxon>Pteridaceae</taxon>
        <taxon>Parkerioideae</taxon>
        <taxon>Ceratopteris</taxon>
    </lineage>
</organism>
<evidence type="ECO:0000313" key="10">
    <source>
        <dbReference type="EMBL" id="KAH7296661.1"/>
    </source>
</evidence>
<reference evidence="10" key="1">
    <citation type="submission" date="2021-08" db="EMBL/GenBank/DDBJ databases">
        <title>WGS assembly of Ceratopteris richardii.</title>
        <authorList>
            <person name="Marchant D.B."/>
            <person name="Chen G."/>
            <person name="Jenkins J."/>
            <person name="Shu S."/>
            <person name="Leebens-Mack J."/>
            <person name="Grimwood J."/>
            <person name="Schmutz J."/>
            <person name="Soltis P."/>
            <person name="Soltis D."/>
            <person name="Chen Z.-H."/>
        </authorList>
    </citation>
    <scope>NUCLEOTIDE SEQUENCE</scope>
    <source>
        <strain evidence="10">Whitten #5841</strain>
        <tissue evidence="10">Leaf</tissue>
    </source>
</reference>
<dbReference type="PROSITE" id="PS50011">
    <property type="entry name" value="PROTEIN_KINASE_DOM"/>
    <property type="match status" value="1"/>
</dbReference>
<evidence type="ECO:0000256" key="6">
    <source>
        <dbReference type="PROSITE-ProRule" id="PRU10141"/>
    </source>
</evidence>
<dbReference type="Gene3D" id="1.10.510.10">
    <property type="entry name" value="Transferase(Phosphotransferase) domain 1"/>
    <property type="match status" value="1"/>
</dbReference>
<keyword evidence="2" id="KW-0808">Transferase</keyword>
<keyword evidence="1 7" id="KW-0723">Serine/threonine-protein kinase</keyword>
<feature type="binding site" evidence="6">
    <location>
        <position position="88"/>
    </location>
    <ligand>
        <name>ATP</name>
        <dbReference type="ChEBI" id="CHEBI:30616"/>
    </ligand>
</feature>